<proteinExistence type="predicted"/>
<gene>
    <name evidence="2" type="ORF">VRU49_02940</name>
</gene>
<feature type="transmembrane region" description="Helical" evidence="1">
    <location>
        <begin position="32"/>
        <end position="57"/>
    </location>
</feature>
<evidence type="ECO:0000313" key="3">
    <source>
        <dbReference type="Proteomes" id="UP001337681"/>
    </source>
</evidence>
<keyword evidence="3" id="KW-1185">Reference proteome</keyword>
<dbReference type="RefSeq" id="WP_330145285.1">
    <property type="nucleotide sequence ID" value="NZ_JAZDQU010000001.1"/>
</dbReference>
<evidence type="ECO:0000256" key="1">
    <source>
        <dbReference type="SAM" id="Phobius"/>
    </source>
</evidence>
<comment type="caution">
    <text evidence="2">The sequence shown here is derived from an EMBL/GenBank/DDBJ whole genome shotgun (WGS) entry which is preliminary data.</text>
</comment>
<dbReference type="EMBL" id="JAZDQU010000001">
    <property type="protein sequence ID" value="MEE1884368.1"/>
    <property type="molecule type" value="Genomic_DNA"/>
</dbReference>
<name>A0ABU7GZ63_9SPHI</name>
<keyword evidence="1" id="KW-0472">Membrane</keyword>
<protein>
    <recommendedName>
        <fullName evidence="4">DUF4190 domain-containing protein</fullName>
    </recommendedName>
</protein>
<accession>A0ABU7GZ63</accession>
<keyword evidence="1" id="KW-1133">Transmembrane helix</keyword>
<keyword evidence="1" id="KW-0812">Transmembrane</keyword>
<organism evidence="2 3">
    <name type="scientific">Pedobacter flavus</name>
    <dbReference type="NCBI Taxonomy" id="3113906"/>
    <lineage>
        <taxon>Bacteria</taxon>
        <taxon>Pseudomonadati</taxon>
        <taxon>Bacteroidota</taxon>
        <taxon>Sphingobacteriia</taxon>
        <taxon>Sphingobacteriales</taxon>
        <taxon>Sphingobacteriaceae</taxon>
        <taxon>Pedobacter</taxon>
    </lineage>
</organism>
<sequence>MNWLIAIIICAIIGGIIGYVNSGKKEDAVGGALAGGIGCGYIILQIVLAILGLWITVKIFSWLF</sequence>
<dbReference type="Proteomes" id="UP001337681">
    <property type="component" value="Unassembled WGS sequence"/>
</dbReference>
<reference evidence="2 3" key="1">
    <citation type="submission" date="2024-01" db="EMBL/GenBank/DDBJ databases">
        <title>Pedobacter sp. nov., isolated from oil-contaminated soil.</title>
        <authorList>
            <person name="Le N.T.T."/>
        </authorList>
    </citation>
    <scope>NUCLEOTIDE SEQUENCE [LARGE SCALE GENOMIC DNA]</scope>
    <source>
        <strain evidence="2 3">VNH31</strain>
    </source>
</reference>
<evidence type="ECO:0008006" key="4">
    <source>
        <dbReference type="Google" id="ProtNLM"/>
    </source>
</evidence>
<evidence type="ECO:0000313" key="2">
    <source>
        <dbReference type="EMBL" id="MEE1884368.1"/>
    </source>
</evidence>